<evidence type="ECO:0000313" key="1">
    <source>
        <dbReference type="EMBL" id="TKW51384.1"/>
    </source>
</evidence>
<dbReference type="AlphaFoldDB" id="A0A4U6X894"/>
<sequence length="76" mass="9158">MIWMNYGNIMWVEGYSMIEHMEVLYTQYLEWADRLLLKLVQSRESVHHVLILHIDFHAFVLDLFCPLVHHSDAMRA</sequence>
<organism evidence="1 2">
    <name type="scientific">Colletotrichum tanaceti</name>
    <dbReference type="NCBI Taxonomy" id="1306861"/>
    <lineage>
        <taxon>Eukaryota</taxon>
        <taxon>Fungi</taxon>
        <taxon>Dikarya</taxon>
        <taxon>Ascomycota</taxon>
        <taxon>Pezizomycotina</taxon>
        <taxon>Sordariomycetes</taxon>
        <taxon>Hypocreomycetidae</taxon>
        <taxon>Glomerellales</taxon>
        <taxon>Glomerellaceae</taxon>
        <taxon>Colletotrichum</taxon>
        <taxon>Colletotrichum destructivum species complex</taxon>
    </lineage>
</organism>
<proteinExistence type="predicted"/>
<accession>A0A4U6X894</accession>
<evidence type="ECO:0000313" key="2">
    <source>
        <dbReference type="Proteomes" id="UP000310108"/>
    </source>
</evidence>
<dbReference type="EMBL" id="PJEX01000310">
    <property type="protein sequence ID" value="TKW51384.1"/>
    <property type="molecule type" value="Genomic_DNA"/>
</dbReference>
<dbReference type="OrthoDB" id="10261408at2759"/>
<reference evidence="1 2" key="1">
    <citation type="journal article" date="2019" name="PLoS ONE">
        <title>Comparative genome analysis indicates high evolutionary potential of pathogenicity genes in Colletotrichum tanaceti.</title>
        <authorList>
            <person name="Lelwala R.V."/>
            <person name="Korhonen P.K."/>
            <person name="Young N.D."/>
            <person name="Scott J.B."/>
            <person name="Ades P.A."/>
            <person name="Gasser R.B."/>
            <person name="Taylor P.W.J."/>
        </authorList>
    </citation>
    <scope>NUCLEOTIDE SEQUENCE [LARGE SCALE GENOMIC DNA]</scope>
    <source>
        <strain evidence="1">BRIP57314</strain>
    </source>
</reference>
<dbReference type="STRING" id="1306861.A0A4U6X894"/>
<name>A0A4U6X894_9PEZI</name>
<gene>
    <name evidence="1" type="ORF">CTA1_2150</name>
</gene>
<comment type="caution">
    <text evidence="1">The sequence shown here is derived from an EMBL/GenBank/DDBJ whole genome shotgun (WGS) entry which is preliminary data.</text>
</comment>
<dbReference type="Proteomes" id="UP000310108">
    <property type="component" value="Unassembled WGS sequence"/>
</dbReference>
<keyword evidence="2" id="KW-1185">Reference proteome</keyword>
<protein>
    <submittedName>
        <fullName evidence="1">Uncharacterized protein</fullName>
    </submittedName>
</protein>